<dbReference type="GO" id="GO:0003755">
    <property type="term" value="F:peptidyl-prolyl cis-trans isomerase activity"/>
    <property type="evidence" value="ECO:0007669"/>
    <property type="project" value="UniProtKB-UniRule"/>
</dbReference>
<evidence type="ECO:0000313" key="11">
    <source>
        <dbReference type="Proteomes" id="UP000199504"/>
    </source>
</evidence>
<evidence type="ECO:0000256" key="5">
    <source>
        <dbReference type="ARBA" id="ARBA00022490"/>
    </source>
</evidence>
<dbReference type="InterPro" id="IPR044666">
    <property type="entry name" value="Cyclophilin_A-like"/>
</dbReference>
<dbReference type="Pfam" id="PF00160">
    <property type="entry name" value="Pro_isomerase"/>
    <property type="match status" value="1"/>
</dbReference>
<evidence type="ECO:0000256" key="2">
    <source>
        <dbReference type="ARBA" id="ARBA00002388"/>
    </source>
</evidence>
<dbReference type="PRINTS" id="PR00153">
    <property type="entry name" value="CSAPPISMRASE"/>
</dbReference>
<comment type="catalytic activity">
    <reaction evidence="1 8">
        <text>[protein]-peptidylproline (omega=180) = [protein]-peptidylproline (omega=0)</text>
        <dbReference type="Rhea" id="RHEA:16237"/>
        <dbReference type="Rhea" id="RHEA-COMP:10747"/>
        <dbReference type="Rhea" id="RHEA-COMP:10748"/>
        <dbReference type="ChEBI" id="CHEBI:83833"/>
        <dbReference type="ChEBI" id="CHEBI:83834"/>
        <dbReference type="EC" id="5.2.1.8"/>
    </reaction>
</comment>
<dbReference type="AlphaFoldDB" id="A0A1C5ANT0"/>
<keyword evidence="7 8" id="KW-0413">Isomerase</keyword>
<evidence type="ECO:0000313" key="10">
    <source>
        <dbReference type="EMBL" id="SCF46889.1"/>
    </source>
</evidence>
<dbReference type="InterPro" id="IPR024936">
    <property type="entry name" value="Cyclophilin-type_PPIase"/>
</dbReference>
<keyword evidence="5" id="KW-0963">Cytoplasm</keyword>
<evidence type="ECO:0000259" key="9">
    <source>
        <dbReference type="PROSITE" id="PS50072"/>
    </source>
</evidence>
<evidence type="ECO:0000256" key="8">
    <source>
        <dbReference type="RuleBase" id="RU363019"/>
    </source>
</evidence>
<dbReference type="FunFam" id="2.40.100.10:FF:000028">
    <property type="entry name" value="Peptidyl-prolyl cis-trans isomerase"/>
    <property type="match status" value="1"/>
</dbReference>
<gene>
    <name evidence="10" type="ORF">GA0070564_11513</name>
</gene>
<organism evidence="10 11">
    <name type="scientific">Micromonospora mirobrigensis</name>
    <dbReference type="NCBI Taxonomy" id="262898"/>
    <lineage>
        <taxon>Bacteria</taxon>
        <taxon>Bacillati</taxon>
        <taxon>Actinomycetota</taxon>
        <taxon>Actinomycetes</taxon>
        <taxon>Micromonosporales</taxon>
        <taxon>Micromonosporaceae</taxon>
        <taxon>Micromonospora</taxon>
    </lineage>
</organism>
<accession>A0A1C5ANT0</accession>
<keyword evidence="6 8" id="KW-0697">Rotamase</keyword>
<comment type="function">
    <text evidence="2 8">PPIases accelerate the folding of proteins. It catalyzes the cis-trans isomerization of proline imidic peptide bonds in oligopeptides.</text>
</comment>
<dbReference type="STRING" id="262898.GA0070564_11513"/>
<protein>
    <recommendedName>
        <fullName evidence="8">Peptidyl-prolyl cis-trans isomerase</fullName>
        <shortName evidence="8">PPIase</shortName>
        <ecNumber evidence="8">5.2.1.8</ecNumber>
    </recommendedName>
</protein>
<dbReference type="PANTHER" id="PTHR45625">
    <property type="entry name" value="PEPTIDYL-PROLYL CIS-TRANS ISOMERASE-RELATED"/>
    <property type="match status" value="1"/>
</dbReference>
<name>A0A1C5ANT0_9ACTN</name>
<evidence type="ECO:0000256" key="3">
    <source>
        <dbReference type="ARBA" id="ARBA00004496"/>
    </source>
</evidence>
<dbReference type="EMBL" id="FMCX01000015">
    <property type="protein sequence ID" value="SCF46889.1"/>
    <property type="molecule type" value="Genomic_DNA"/>
</dbReference>
<evidence type="ECO:0000256" key="6">
    <source>
        <dbReference type="ARBA" id="ARBA00023110"/>
    </source>
</evidence>
<keyword evidence="11" id="KW-1185">Reference proteome</keyword>
<reference evidence="11" key="1">
    <citation type="submission" date="2016-06" db="EMBL/GenBank/DDBJ databases">
        <authorList>
            <person name="Varghese N."/>
            <person name="Submissions Spin"/>
        </authorList>
    </citation>
    <scope>NUCLEOTIDE SEQUENCE [LARGE SCALE GENOMIC DNA]</scope>
    <source>
        <strain evidence="11">DSM 44830</strain>
    </source>
</reference>
<dbReference type="InterPro" id="IPR029000">
    <property type="entry name" value="Cyclophilin-like_dom_sf"/>
</dbReference>
<sequence length="176" mass="19164">MAEAVYATLHTNAGPIRLELFPNHAPKTVRNFIELAEGTKEYTDPRTGQPGSGPYYDGTISHRVISGFMVQMGDPTGTGRGGPGFKFGDEFHPELRFDRPYLLAMANAGPGTNGSQFFITVSPTPHLNNRHTIFGQVADEQSAKVVDQIANTPTGPSDRPLQDVVIERVEIERQAA</sequence>
<proteinExistence type="inferred from homology"/>
<dbReference type="SUPFAM" id="SSF50891">
    <property type="entry name" value="Cyclophilin-like"/>
    <property type="match status" value="1"/>
</dbReference>
<dbReference type="PANTHER" id="PTHR45625:SF4">
    <property type="entry name" value="PEPTIDYLPROLYL ISOMERASE DOMAIN AND WD REPEAT-CONTAINING PROTEIN 1"/>
    <property type="match status" value="1"/>
</dbReference>
<comment type="similarity">
    <text evidence="4 8">Belongs to the cyclophilin-type PPIase family.</text>
</comment>
<dbReference type="Gene3D" id="2.40.100.10">
    <property type="entry name" value="Cyclophilin-like"/>
    <property type="match status" value="1"/>
</dbReference>
<dbReference type="GO" id="GO:0005737">
    <property type="term" value="C:cytoplasm"/>
    <property type="evidence" value="ECO:0007669"/>
    <property type="project" value="UniProtKB-SubCell"/>
</dbReference>
<dbReference type="PROSITE" id="PS50072">
    <property type="entry name" value="CSA_PPIASE_2"/>
    <property type="match status" value="1"/>
</dbReference>
<dbReference type="EC" id="5.2.1.8" evidence="8"/>
<evidence type="ECO:0000256" key="1">
    <source>
        <dbReference type="ARBA" id="ARBA00000971"/>
    </source>
</evidence>
<evidence type="ECO:0000256" key="4">
    <source>
        <dbReference type="ARBA" id="ARBA00007365"/>
    </source>
</evidence>
<dbReference type="PIRSF" id="PIRSF001467">
    <property type="entry name" value="Peptidylpro_ismrse"/>
    <property type="match status" value="1"/>
</dbReference>
<evidence type="ECO:0000256" key="7">
    <source>
        <dbReference type="ARBA" id="ARBA00023235"/>
    </source>
</evidence>
<dbReference type="OrthoDB" id="9807797at2"/>
<dbReference type="Proteomes" id="UP000199504">
    <property type="component" value="Unassembled WGS sequence"/>
</dbReference>
<dbReference type="RefSeq" id="WP_091616105.1">
    <property type="nucleotide sequence ID" value="NZ_FMCX01000015.1"/>
</dbReference>
<feature type="domain" description="PPIase cyclophilin-type" evidence="9">
    <location>
        <begin position="10"/>
        <end position="171"/>
    </location>
</feature>
<dbReference type="InterPro" id="IPR002130">
    <property type="entry name" value="Cyclophilin-type_PPIase_dom"/>
</dbReference>
<comment type="subcellular location">
    <subcellularLocation>
        <location evidence="3">Cytoplasm</location>
    </subcellularLocation>
</comment>
<dbReference type="CDD" id="cd00317">
    <property type="entry name" value="cyclophilin"/>
    <property type="match status" value="1"/>
</dbReference>